<evidence type="ECO:0000256" key="4">
    <source>
        <dbReference type="ARBA" id="ARBA00022989"/>
    </source>
</evidence>
<dbReference type="InterPro" id="IPR001807">
    <property type="entry name" value="ClC"/>
</dbReference>
<dbReference type="SUPFAM" id="SSF81340">
    <property type="entry name" value="Clc chloride channel"/>
    <property type="match status" value="1"/>
</dbReference>
<dbReference type="SUPFAM" id="SSF54631">
    <property type="entry name" value="CBS-domain pair"/>
    <property type="match status" value="1"/>
</dbReference>
<evidence type="ECO:0000256" key="5">
    <source>
        <dbReference type="ARBA" id="ARBA00023065"/>
    </source>
</evidence>
<dbReference type="PANTHER" id="PTHR45711">
    <property type="entry name" value="CHLORIDE CHANNEL PROTEIN"/>
    <property type="match status" value="1"/>
</dbReference>
<keyword evidence="6" id="KW-0472">Membrane</keyword>
<dbReference type="PANTHER" id="PTHR45711:SF3">
    <property type="entry name" value="CLC CHANNEL"/>
    <property type="match status" value="1"/>
</dbReference>
<keyword evidence="7" id="KW-0868">Chloride</keyword>
<dbReference type="InterPro" id="IPR046342">
    <property type="entry name" value="CBS_dom_sf"/>
</dbReference>
<accession>A0A167DQB7</accession>
<dbReference type="RefSeq" id="XP_018735641.1">
    <property type="nucleotide sequence ID" value="XM_018878326.1"/>
</dbReference>
<gene>
    <name evidence="9" type="primary">GEF1</name>
    <name evidence="9" type="ORF">AWJ20_1446</name>
</gene>
<evidence type="ECO:0000256" key="1">
    <source>
        <dbReference type="ARBA" id="ARBA00004141"/>
    </source>
</evidence>
<proteinExistence type="predicted"/>
<dbReference type="GO" id="GO:0005886">
    <property type="term" value="C:plasma membrane"/>
    <property type="evidence" value="ECO:0007669"/>
    <property type="project" value="TreeGrafter"/>
</dbReference>
<evidence type="ECO:0000256" key="2">
    <source>
        <dbReference type="ARBA" id="ARBA00022448"/>
    </source>
</evidence>
<sequence length="426" mass="46861">MLIAVITGCVTFFNPYTSKSVSELLYDLASPCNESSRALTLCPSEPSKIPALLGSLGCALLIKVVLTSVTFGVKVPAGIYVPSMVIGALYGRIFGLTLKYIDFKQSGMLSQLYGLDTMPIGGPYAMAGAGAFLAGVTRMNITLATILFELTGSLNHVLPFSIAILVSNWVANAIEPDSLYELLLERNNFPYLDNRQTRSFDSSLADLVNRVGPNELIDVGDCTHVSSLTLRSMASMLQMRGEFDGCIPLIKGPILVGIISVPQLDFALDRLQQYCNALGVTDPIMCKLSVRDQDVRRYHHYYTSSSDLSRNMDNDNSGQQRTFFDSVVFTPRPTRQDSPDDDASSGSSYGNLSPLRVDPILVELSDFTKFIDRAPIMLDIHSPLALVEMMFTKLGTRLICVSREGKFVGILHRKKYIEFCHSDKSK</sequence>
<dbReference type="GeneID" id="30033249"/>
<feature type="region of interest" description="Disordered" evidence="8">
    <location>
        <begin position="330"/>
        <end position="350"/>
    </location>
</feature>
<dbReference type="Gene3D" id="1.10.3080.10">
    <property type="entry name" value="Clc chloride channel"/>
    <property type="match status" value="1"/>
</dbReference>
<protein>
    <submittedName>
        <fullName evidence="9">Gef1p</fullName>
    </submittedName>
</protein>
<dbReference type="GO" id="GO:0005247">
    <property type="term" value="F:voltage-gated chloride channel activity"/>
    <property type="evidence" value="ECO:0007669"/>
    <property type="project" value="TreeGrafter"/>
</dbReference>
<keyword evidence="3" id="KW-0812">Transmembrane</keyword>
<evidence type="ECO:0000256" key="8">
    <source>
        <dbReference type="SAM" id="MobiDB-lite"/>
    </source>
</evidence>
<dbReference type="InterPro" id="IPR014743">
    <property type="entry name" value="Cl-channel_core"/>
</dbReference>
<dbReference type="AlphaFoldDB" id="A0A167DQB7"/>
<keyword evidence="5" id="KW-0406">Ion transport</keyword>
<evidence type="ECO:0000256" key="6">
    <source>
        <dbReference type="ARBA" id="ARBA00023136"/>
    </source>
</evidence>
<dbReference type="Pfam" id="PF00654">
    <property type="entry name" value="Voltage_CLC"/>
    <property type="match status" value="1"/>
</dbReference>
<organism evidence="9 10">
    <name type="scientific">Sugiyamaella lignohabitans</name>
    <dbReference type="NCBI Taxonomy" id="796027"/>
    <lineage>
        <taxon>Eukaryota</taxon>
        <taxon>Fungi</taxon>
        <taxon>Dikarya</taxon>
        <taxon>Ascomycota</taxon>
        <taxon>Saccharomycotina</taxon>
        <taxon>Dipodascomycetes</taxon>
        <taxon>Dipodascales</taxon>
        <taxon>Trichomonascaceae</taxon>
        <taxon>Sugiyamaella</taxon>
    </lineage>
</organism>
<keyword evidence="4" id="KW-1133">Transmembrane helix</keyword>
<evidence type="ECO:0000256" key="3">
    <source>
        <dbReference type="ARBA" id="ARBA00022692"/>
    </source>
</evidence>
<dbReference type="OrthoDB" id="44789at2759"/>
<reference evidence="9 10" key="1">
    <citation type="submission" date="2016-02" db="EMBL/GenBank/DDBJ databases">
        <title>Complete genome sequence and transcriptome regulation of the pentose utilising yeast Sugiyamaella lignohabitans.</title>
        <authorList>
            <person name="Bellasio M."/>
            <person name="Peymann A."/>
            <person name="Valli M."/>
            <person name="Sipitzky M."/>
            <person name="Graf A."/>
            <person name="Sauer M."/>
            <person name="Marx H."/>
            <person name="Mattanovich D."/>
        </authorList>
    </citation>
    <scope>NUCLEOTIDE SEQUENCE [LARGE SCALE GENOMIC DNA]</scope>
    <source>
        <strain evidence="9 10">CBS 10342</strain>
    </source>
</reference>
<dbReference type="EMBL" id="CP014501">
    <property type="protein sequence ID" value="ANB13164.1"/>
    <property type="molecule type" value="Genomic_DNA"/>
</dbReference>
<dbReference type="Proteomes" id="UP000189580">
    <property type="component" value="Chromosome a"/>
</dbReference>
<evidence type="ECO:0000313" key="10">
    <source>
        <dbReference type="Proteomes" id="UP000189580"/>
    </source>
</evidence>
<evidence type="ECO:0000313" key="9">
    <source>
        <dbReference type="EMBL" id="ANB13164.1"/>
    </source>
</evidence>
<dbReference type="GO" id="GO:0005769">
    <property type="term" value="C:early endosome"/>
    <property type="evidence" value="ECO:0007669"/>
    <property type="project" value="TreeGrafter"/>
</dbReference>
<dbReference type="KEGG" id="slb:AWJ20_1446"/>
<dbReference type="GO" id="GO:0005794">
    <property type="term" value="C:Golgi apparatus"/>
    <property type="evidence" value="ECO:0007669"/>
    <property type="project" value="TreeGrafter"/>
</dbReference>
<keyword evidence="2" id="KW-0813">Transport</keyword>
<evidence type="ECO:0000256" key="7">
    <source>
        <dbReference type="ARBA" id="ARBA00023214"/>
    </source>
</evidence>
<name>A0A167DQB7_9ASCO</name>
<keyword evidence="10" id="KW-1185">Reference proteome</keyword>
<comment type="subcellular location">
    <subcellularLocation>
        <location evidence="1">Membrane</location>
        <topology evidence="1">Multi-pass membrane protein</topology>
    </subcellularLocation>
</comment>